<evidence type="ECO:0000313" key="15">
    <source>
        <dbReference type="EMBL" id="CAH2102837.1"/>
    </source>
</evidence>
<evidence type="ECO:0000256" key="2">
    <source>
        <dbReference type="ARBA" id="ARBA00004496"/>
    </source>
</evidence>
<dbReference type="SUPFAM" id="SSF53448">
    <property type="entry name" value="Nucleotide-diphospho-sugar transferases"/>
    <property type="match status" value="1"/>
</dbReference>
<name>A0AAU9UUQ2_EUPED</name>
<evidence type="ECO:0000256" key="7">
    <source>
        <dbReference type="ARBA" id="ARBA00023180"/>
    </source>
</evidence>
<feature type="compositionally biased region" description="Low complexity" evidence="14">
    <location>
        <begin position="1020"/>
        <end position="1065"/>
    </location>
</feature>
<evidence type="ECO:0000256" key="8">
    <source>
        <dbReference type="ARBA" id="ARBA00023211"/>
    </source>
</evidence>
<dbReference type="Proteomes" id="UP001153954">
    <property type="component" value="Unassembled WGS sequence"/>
</dbReference>
<comment type="catalytic activity">
    <reaction evidence="11">
        <text>[1,4-alpha-D-glucosyl](n)-L-tyrosyl-[glycogenin] + UDP-alpha-D-glucose = [1,4-alpha-D-glucosyl](n+1)-L-tyrosyl-[glycogenin] + UDP + H(+)</text>
        <dbReference type="Rhea" id="RHEA:56560"/>
        <dbReference type="Rhea" id="RHEA-COMP:14606"/>
        <dbReference type="Rhea" id="RHEA-COMP:14607"/>
        <dbReference type="ChEBI" id="CHEBI:15378"/>
        <dbReference type="ChEBI" id="CHEBI:58223"/>
        <dbReference type="ChEBI" id="CHEBI:58885"/>
        <dbReference type="ChEBI" id="CHEBI:140574"/>
        <dbReference type="EC" id="2.4.1.186"/>
    </reaction>
</comment>
<proteinExistence type="inferred from homology"/>
<protein>
    <recommendedName>
        <fullName evidence="10">glycogenin glucosyltransferase</fullName>
        <ecNumber evidence="10">2.4.1.186</ecNumber>
    </recommendedName>
</protein>
<keyword evidence="6" id="KW-0320">Glycogen biosynthesis</keyword>
<dbReference type="Pfam" id="PF01501">
    <property type="entry name" value="Glyco_transf_8"/>
    <property type="match status" value="1"/>
</dbReference>
<evidence type="ECO:0000256" key="5">
    <source>
        <dbReference type="ARBA" id="ARBA00022723"/>
    </source>
</evidence>
<dbReference type="GO" id="GO:0046872">
    <property type="term" value="F:metal ion binding"/>
    <property type="evidence" value="ECO:0007669"/>
    <property type="project" value="UniProtKB-KW"/>
</dbReference>
<keyword evidence="16" id="KW-1185">Reference proteome</keyword>
<reference evidence="15" key="1">
    <citation type="submission" date="2022-03" db="EMBL/GenBank/DDBJ databases">
        <authorList>
            <person name="Tunstrom K."/>
        </authorList>
    </citation>
    <scope>NUCLEOTIDE SEQUENCE</scope>
</reference>
<dbReference type="PANTHER" id="PTHR11183">
    <property type="entry name" value="GLYCOGENIN SUBFAMILY MEMBER"/>
    <property type="match status" value="1"/>
</dbReference>
<dbReference type="Gene3D" id="3.90.550.10">
    <property type="entry name" value="Spore Coat Polysaccharide Biosynthesis Protein SpsA, Chain A"/>
    <property type="match status" value="1"/>
</dbReference>
<dbReference type="EC" id="2.4.1.186" evidence="10"/>
<dbReference type="GO" id="GO:0008466">
    <property type="term" value="F:glycogenin glucosyltransferase activity"/>
    <property type="evidence" value="ECO:0007669"/>
    <property type="project" value="UniProtKB-EC"/>
</dbReference>
<evidence type="ECO:0000256" key="3">
    <source>
        <dbReference type="ARBA" id="ARBA00022490"/>
    </source>
</evidence>
<dbReference type="GO" id="GO:0005978">
    <property type="term" value="P:glycogen biosynthetic process"/>
    <property type="evidence" value="ECO:0007669"/>
    <property type="project" value="UniProtKB-KW"/>
</dbReference>
<evidence type="ECO:0000256" key="14">
    <source>
        <dbReference type="SAM" id="MobiDB-lite"/>
    </source>
</evidence>
<dbReference type="InterPro" id="IPR002495">
    <property type="entry name" value="Glyco_trans_8"/>
</dbReference>
<evidence type="ECO:0000256" key="13">
    <source>
        <dbReference type="ARBA" id="ARBA00057883"/>
    </source>
</evidence>
<comment type="catalytic activity">
    <reaction evidence="12">
        <text>L-tyrosyl-[glycogenin] + UDP-alpha-D-glucose = alpha-D-glucosyl-L-tyrosyl-[glycogenin] + UDP + H(+)</text>
        <dbReference type="Rhea" id="RHEA:23360"/>
        <dbReference type="Rhea" id="RHEA-COMP:14604"/>
        <dbReference type="Rhea" id="RHEA-COMP:14605"/>
        <dbReference type="ChEBI" id="CHEBI:15378"/>
        <dbReference type="ChEBI" id="CHEBI:46858"/>
        <dbReference type="ChEBI" id="CHEBI:58223"/>
        <dbReference type="ChEBI" id="CHEBI:58885"/>
        <dbReference type="ChEBI" id="CHEBI:140573"/>
        <dbReference type="EC" id="2.4.1.186"/>
    </reaction>
</comment>
<keyword evidence="5" id="KW-0479">Metal-binding</keyword>
<sequence length="1138" mass="127343">MHDFVIINAKTIDQAWVTLATNDSYGLGALVLAHSLRRVGSTFPAVVLITPSVTEAMRERLRAVFAEVVLVDVLDSGDAAHLALLQRPELGITFTKIHCWNLTQYEKCVFLDADTLVIQNCDELFEREELSAAPDVGWPDCFNSGVFVFKPSAETFSNLITFATERGSFDGGDQGLLNSYFSDWAHGDINKHLPFLYNVTSAAFYSYLPALKQFGENLKIIHFIGAIKPWLQQYNWESRTVEAPEHLRNFLQLWWDLFVADVHTKLDTTMDYIEEDPSPVLLHENPEYREPVFHSAYYEPILDPNSEFPWHHPDNQIPDNELNEPEIDMSQFHDPWDIYRGIIPPSTEQSAPEKQNIDQDMRKHAWDYMPPQPTKYQTDRSHTFEQPSFINFSHLDNQNNSIYHSIQTTHHQSTHVCNQNEHTETIHHTSDTYNQNEQTKTMHHTAYTPNNDSEHTKRQIDSSSYYSEPHNIEHYSEHYYDHSHKHNQEFNYNDNQVHSQHDSSEQQISVSNNREPHNYHEHHYNYTDRSQDDNRFLNIQNSESQITNHVSSTHKNHGELDVAVKHKNRGSPTYWQSLIQNTTKHVYTVMMDHVRMKYQQISEVKVNGHDSDSDSDVYEDITPRHPYDGFYLRHRMTIDSHGRKICTHEIPLIPRSPTPSSDEYEDALEKGFEDINDETVINEDIQTGVAGNLALVVPGVPLQREAIDELTRRQGWETGNIDYMGADSFDNIWSKISQTLSQPPASQMEQSSESQSEPAPQQICEPVAVETKMDVVEAVAGKQPVLTTAEKEEFEVPKSAELETSEPAVTIPVEVSTPKEQEKAEVPVPVSETEEVSSKIEEPIPIPAEIAAEISATVDVVVPVETSSPSVDKDKPVQAEIPIAALEALKVDEPLAEIPVPAPVVEQPPVAVSESEPVAHVPPTPATEPKPVVEASVAPETPEKSATNLEVGSDSPPLVHTPSKDDVPVAPAAKSEERRKPVGKLQLRPPALADPLPTPDSELEDAAALAHAIITSELHTPTITASTPPTSTPTPASATDPVPAQLSRLSVQEPEVPSPPVGSVSLTQIGVKPKPSTAALIESSVTTKTEPSSKTPEATEAPKKKVVKKVIKKEKEGASSTEAPVPPPRKKEKKPKDK</sequence>
<comment type="caution">
    <text evidence="15">The sequence shown here is derived from an EMBL/GenBank/DDBJ whole genome shotgun (WGS) entry which is preliminary data.</text>
</comment>
<comment type="function">
    <text evidence="13">Self-glucosylating initiator of glycogen synthesis. It catalyzes the formation of a short alpha (1,4)-glucosyl chain covalently attached via a glucose 1-O-tyrosyl linkage to internal tyrosine residues and these chains act as primers for the elongation reaction catalyzed by glycogen synthase.</text>
</comment>
<keyword evidence="7" id="KW-0325">Glycoprotein</keyword>
<comment type="cofactor">
    <cofactor evidence="1">
        <name>Mn(2+)</name>
        <dbReference type="ChEBI" id="CHEBI:29035"/>
    </cofactor>
</comment>
<dbReference type="CDD" id="cd02537">
    <property type="entry name" value="GT8_Glycogenin"/>
    <property type="match status" value="1"/>
</dbReference>
<dbReference type="EMBL" id="CAKOGL010000025">
    <property type="protein sequence ID" value="CAH2102837.1"/>
    <property type="molecule type" value="Genomic_DNA"/>
</dbReference>
<evidence type="ECO:0000256" key="9">
    <source>
        <dbReference type="ARBA" id="ARBA00038162"/>
    </source>
</evidence>
<evidence type="ECO:0000313" key="16">
    <source>
        <dbReference type="Proteomes" id="UP001153954"/>
    </source>
</evidence>
<dbReference type="InterPro" id="IPR029044">
    <property type="entry name" value="Nucleotide-diphossugar_trans"/>
</dbReference>
<dbReference type="FunFam" id="3.90.550.10:FF:000092">
    <property type="entry name" value="Glycogenin 2"/>
    <property type="match status" value="1"/>
</dbReference>
<feature type="region of interest" description="Disordered" evidence="14">
    <location>
        <begin position="740"/>
        <end position="761"/>
    </location>
</feature>
<feature type="region of interest" description="Disordered" evidence="14">
    <location>
        <begin position="909"/>
        <end position="1138"/>
    </location>
</feature>
<comment type="subcellular location">
    <subcellularLocation>
        <location evidence="2">Cytoplasm</location>
    </subcellularLocation>
</comment>
<dbReference type="AlphaFoldDB" id="A0AAU9UUQ2"/>
<keyword evidence="4" id="KW-0808">Transferase</keyword>
<evidence type="ECO:0000256" key="1">
    <source>
        <dbReference type="ARBA" id="ARBA00001936"/>
    </source>
</evidence>
<feature type="compositionally biased region" description="Polar residues" evidence="14">
    <location>
        <begin position="1083"/>
        <end position="1096"/>
    </location>
</feature>
<evidence type="ECO:0000256" key="11">
    <source>
        <dbReference type="ARBA" id="ARBA00050886"/>
    </source>
</evidence>
<feature type="region of interest" description="Disordered" evidence="14">
    <location>
        <begin position="811"/>
        <end position="842"/>
    </location>
</feature>
<keyword evidence="8" id="KW-0464">Manganese</keyword>
<evidence type="ECO:0000256" key="6">
    <source>
        <dbReference type="ARBA" id="ARBA00023056"/>
    </source>
</evidence>
<evidence type="ECO:0000256" key="4">
    <source>
        <dbReference type="ARBA" id="ARBA00022679"/>
    </source>
</evidence>
<organism evidence="15 16">
    <name type="scientific">Euphydryas editha</name>
    <name type="common">Edith's checkerspot</name>
    <dbReference type="NCBI Taxonomy" id="104508"/>
    <lineage>
        <taxon>Eukaryota</taxon>
        <taxon>Metazoa</taxon>
        <taxon>Ecdysozoa</taxon>
        <taxon>Arthropoda</taxon>
        <taxon>Hexapoda</taxon>
        <taxon>Insecta</taxon>
        <taxon>Pterygota</taxon>
        <taxon>Neoptera</taxon>
        <taxon>Endopterygota</taxon>
        <taxon>Lepidoptera</taxon>
        <taxon>Glossata</taxon>
        <taxon>Ditrysia</taxon>
        <taxon>Papilionoidea</taxon>
        <taxon>Nymphalidae</taxon>
        <taxon>Nymphalinae</taxon>
        <taxon>Euphydryas</taxon>
    </lineage>
</organism>
<dbReference type="InterPro" id="IPR050587">
    <property type="entry name" value="GNT1/Glycosyltrans_8"/>
</dbReference>
<feature type="compositionally biased region" description="Low complexity" evidence="14">
    <location>
        <begin position="741"/>
        <end position="761"/>
    </location>
</feature>
<comment type="similarity">
    <text evidence="9">Belongs to the glycosyltransferase 8 family. Glycogenin subfamily.</text>
</comment>
<gene>
    <name evidence="15" type="ORF">EEDITHA_LOCUS17412</name>
</gene>
<evidence type="ECO:0000256" key="12">
    <source>
        <dbReference type="ARBA" id="ARBA00052293"/>
    </source>
</evidence>
<keyword evidence="3" id="KW-0963">Cytoplasm</keyword>
<evidence type="ECO:0000256" key="10">
    <source>
        <dbReference type="ARBA" id="ARBA00038934"/>
    </source>
</evidence>
<dbReference type="GO" id="GO:0005737">
    <property type="term" value="C:cytoplasm"/>
    <property type="evidence" value="ECO:0007669"/>
    <property type="project" value="UniProtKB-SubCell"/>
</dbReference>
<feature type="compositionally biased region" description="Low complexity" evidence="14">
    <location>
        <begin position="909"/>
        <end position="919"/>
    </location>
</feature>
<accession>A0AAU9UUQ2</accession>
<feature type="compositionally biased region" description="Basic residues" evidence="14">
    <location>
        <begin position="1128"/>
        <end position="1138"/>
    </location>
</feature>